<dbReference type="Proteomes" id="UP000028681">
    <property type="component" value="Chromosome"/>
</dbReference>
<feature type="transmembrane region" description="Helical" evidence="2">
    <location>
        <begin position="36"/>
        <end position="53"/>
    </location>
</feature>
<organism evidence="3 4">
    <name type="scientific">Edwardsiella anguillarum ET080813</name>
    <dbReference type="NCBI Taxonomy" id="667120"/>
    <lineage>
        <taxon>Bacteria</taxon>
        <taxon>Pseudomonadati</taxon>
        <taxon>Pseudomonadota</taxon>
        <taxon>Gammaproteobacteria</taxon>
        <taxon>Enterobacterales</taxon>
        <taxon>Hafniaceae</taxon>
        <taxon>Edwardsiella</taxon>
    </lineage>
</organism>
<sequence length="54" mass="6228">MGMLVRKAREEVESGQDSQPGRAARLSFSKVCRFELIFLMYICLICGFDCVFYI</sequence>
<accession>A0A076LIA9</accession>
<evidence type="ECO:0000313" key="3">
    <source>
        <dbReference type="EMBL" id="AIJ08265.1"/>
    </source>
</evidence>
<name>A0A076LIA9_9GAMM</name>
<gene>
    <name evidence="3" type="ORF">ETEE_1818</name>
</gene>
<keyword evidence="2" id="KW-0812">Transmembrane</keyword>
<dbReference type="KEGG" id="ete:ETEE_1818"/>
<protein>
    <submittedName>
        <fullName evidence="3">Uncharacterized protein</fullName>
    </submittedName>
</protein>
<dbReference type="EMBL" id="CP006664">
    <property type="protein sequence ID" value="AIJ08265.1"/>
    <property type="molecule type" value="Genomic_DNA"/>
</dbReference>
<keyword evidence="2" id="KW-0472">Membrane</keyword>
<dbReference type="AlphaFoldDB" id="A0A076LIA9"/>
<keyword evidence="2" id="KW-1133">Transmembrane helix</keyword>
<evidence type="ECO:0000256" key="1">
    <source>
        <dbReference type="SAM" id="MobiDB-lite"/>
    </source>
</evidence>
<dbReference type="HOGENOM" id="CLU_3042950_0_0_6"/>
<evidence type="ECO:0000313" key="4">
    <source>
        <dbReference type="Proteomes" id="UP000028681"/>
    </source>
</evidence>
<evidence type="ECO:0000256" key="2">
    <source>
        <dbReference type="SAM" id="Phobius"/>
    </source>
</evidence>
<feature type="region of interest" description="Disordered" evidence="1">
    <location>
        <begin position="1"/>
        <end position="21"/>
    </location>
</feature>
<proteinExistence type="predicted"/>
<reference evidence="3 4" key="1">
    <citation type="journal article" date="2012" name="PLoS ONE">
        <title>Edwardsiella comparative phylogenomics reveal the new intra/inter-species taxonomic relationships, virulence evolution and niche adaptation mechanisms.</title>
        <authorList>
            <person name="Yang M."/>
            <person name="Lv Y."/>
            <person name="Xiao J."/>
            <person name="Wu H."/>
            <person name="Zheng H."/>
            <person name="Liu Q."/>
            <person name="Zhang Y."/>
            <person name="Wang Q."/>
        </authorList>
    </citation>
    <scope>NUCLEOTIDE SEQUENCE [LARGE SCALE GENOMIC DNA]</scope>
    <source>
        <strain evidence="4">080813</strain>
    </source>
</reference>